<dbReference type="SUPFAM" id="SSF48403">
    <property type="entry name" value="Ankyrin repeat"/>
    <property type="match status" value="1"/>
</dbReference>
<dbReference type="OrthoDB" id="194358at2759"/>
<feature type="region of interest" description="Disordered" evidence="3">
    <location>
        <begin position="301"/>
        <end position="323"/>
    </location>
</feature>
<organism evidence="6 7">
    <name type="scientific">Fonsecaea erecta</name>
    <dbReference type="NCBI Taxonomy" id="1367422"/>
    <lineage>
        <taxon>Eukaryota</taxon>
        <taxon>Fungi</taxon>
        <taxon>Dikarya</taxon>
        <taxon>Ascomycota</taxon>
        <taxon>Pezizomycotina</taxon>
        <taxon>Eurotiomycetes</taxon>
        <taxon>Chaetothyriomycetidae</taxon>
        <taxon>Chaetothyriales</taxon>
        <taxon>Herpotrichiellaceae</taxon>
        <taxon>Fonsecaea</taxon>
    </lineage>
</organism>
<dbReference type="PRINTS" id="PR01415">
    <property type="entry name" value="ANKYRIN"/>
</dbReference>
<dbReference type="GO" id="GO:0003824">
    <property type="term" value="F:catalytic activity"/>
    <property type="evidence" value="ECO:0007669"/>
    <property type="project" value="InterPro"/>
</dbReference>
<comment type="caution">
    <text evidence="6">The sequence shown here is derived from an EMBL/GenBank/DDBJ whole genome shotgun (WGS) entry which is preliminary data.</text>
</comment>
<accession>A0A178ZFT3</accession>
<dbReference type="EMBL" id="LVYI01000006">
    <property type="protein sequence ID" value="OAP58336.1"/>
    <property type="molecule type" value="Genomic_DNA"/>
</dbReference>
<evidence type="ECO:0000313" key="6">
    <source>
        <dbReference type="EMBL" id="OAP58336.1"/>
    </source>
</evidence>
<dbReference type="Gene3D" id="3.40.50.1580">
    <property type="entry name" value="Nucleoside phosphorylase domain"/>
    <property type="match status" value="1"/>
</dbReference>
<proteinExistence type="predicted"/>
<dbReference type="AlphaFoldDB" id="A0A178ZFT3"/>
<dbReference type="Pfam" id="PF12796">
    <property type="entry name" value="Ank_2"/>
    <property type="match status" value="2"/>
</dbReference>
<evidence type="ECO:0000259" key="5">
    <source>
        <dbReference type="Pfam" id="PF24883"/>
    </source>
</evidence>
<sequence>MSVELTPLRAMLDSIHDDLPTQRDHNAYVLGELGKHNVVIAVLPCIGNNVSGVAANQMLHDFPSIRFVLLVGIGGGVPGNQETEDIRLGDVVVSQPTDTTGGVIQFDRGKRHCGAYFERTGCLNKPPAFLSATVEKLKAQHRQEGNQMGKFVSDMLKRNRNLCGKYRFPGRERDQLFESEYEHAGAETCQNCDATRVKRREDRAEDQPRVHYGTIGSSSSVIKDAMERDKLKQKYKILCIEMEAAGLMDAFPCLVIRGICDYADSHKNKEWQPYAAAAAAAYAKELLLAIPAQMPPIPPVLYTPSPANHGDAEPNPRNDDTTLDKQSRYQRLLQWLTFVRMDARLRNITDALPQTCKWLFKEEKFKMWIERIEIEDHLGFLWIKGKPGSGKSTIMKEALKTVKRSHPEEIIVSYFFNARAPGHLEKSSVGMYRSLVHQILQSCPHFRGHFTEMFTAKDREGVIDDWTPAELQGFLNDVVENLENRSLNIFIDALDEGDENDVRLLIAFLEDLSVRAATSGTSVRICLSSRHYPYISIRKGLSLVMEDQDGHGNDIKTYIRRKLIGDEDPEYETLRDKVYRKSSRVFLWVFLVIPILNQLYGRGQPEAMERRLEEIPDDLDDLFAQILAKNSENIDSSILLLQWVLFSKRPLSPPELYLAVQSGIDPSVIEGTCSLPKEMLERYLLNCSRGLTEVTRTNPPLVQFIHETVRNFLIQGNGLAKVDQRLAGNVEGISHERLYTACLRFFDRCLSLNQNNQLSGVPERIFRPGDAQWNFRFSDYAVNFLFWHAEISEASGIPHREFLRRFQGNDSTDLQEWIQYRNSFQRYQVRNYTPTANLIYILAEQGFANLAKVLIDDKVNVNARGERYGNALQAACAGGHKQMAQLLIDSGASIDAIGGEHRHALCAAIHHKHESIMELLLGTGILPPVETLEKRLFISIARGYVYGAETLLRAGVSTRCTNNRGESPLYLAAQKNKLAVVDLLIQKGADINAQGGHSGNALQAAIACGHEQVARLLIEKGADVNAQGGYYGNALQAASAGGHEQVARLLIEKGADVNTQGGFYGDALQAAIARGHEQMARLLIENGANTEKSATSV</sequence>
<dbReference type="Gene3D" id="1.25.40.20">
    <property type="entry name" value="Ankyrin repeat-containing domain"/>
    <property type="match status" value="3"/>
</dbReference>
<dbReference type="Pfam" id="PF13637">
    <property type="entry name" value="Ank_4"/>
    <property type="match status" value="1"/>
</dbReference>
<dbReference type="GO" id="GO:0009116">
    <property type="term" value="P:nucleoside metabolic process"/>
    <property type="evidence" value="ECO:0007669"/>
    <property type="project" value="InterPro"/>
</dbReference>
<dbReference type="InterPro" id="IPR056884">
    <property type="entry name" value="NPHP3-like_N"/>
</dbReference>
<dbReference type="PROSITE" id="PS50088">
    <property type="entry name" value="ANK_REPEAT"/>
    <property type="match status" value="3"/>
</dbReference>
<dbReference type="PANTHER" id="PTHR46082:SF11">
    <property type="entry name" value="AAA+ ATPASE DOMAIN-CONTAINING PROTEIN-RELATED"/>
    <property type="match status" value="1"/>
</dbReference>
<dbReference type="Pfam" id="PF24883">
    <property type="entry name" value="NPHP3_N"/>
    <property type="match status" value="1"/>
</dbReference>
<evidence type="ECO:0000256" key="3">
    <source>
        <dbReference type="SAM" id="MobiDB-lite"/>
    </source>
</evidence>
<dbReference type="Pfam" id="PF01048">
    <property type="entry name" value="PNP_UDP_1"/>
    <property type="match status" value="1"/>
</dbReference>
<dbReference type="Proteomes" id="UP000078343">
    <property type="component" value="Unassembled WGS sequence"/>
</dbReference>
<dbReference type="RefSeq" id="XP_018691703.1">
    <property type="nucleotide sequence ID" value="XM_018838935.1"/>
</dbReference>
<gene>
    <name evidence="6" type="ORF">AYL99_07426</name>
</gene>
<dbReference type="STRING" id="1367422.A0A178ZFT3"/>
<dbReference type="SMART" id="SM00248">
    <property type="entry name" value="ANK"/>
    <property type="match status" value="7"/>
</dbReference>
<feature type="compositionally biased region" description="Basic and acidic residues" evidence="3">
    <location>
        <begin position="310"/>
        <end position="323"/>
    </location>
</feature>
<evidence type="ECO:0000256" key="1">
    <source>
        <dbReference type="ARBA" id="ARBA00022737"/>
    </source>
</evidence>
<feature type="repeat" description="ANK" evidence="2">
    <location>
        <begin position="1030"/>
        <end position="1062"/>
    </location>
</feature>
<dbReference type="InterPro" id="IPR027417">
    <property type="entry name" value="P-loop_NTPase"/>
</dbReference>
<feature type="repeat" description="ANK" evidence="2">
    <location>
        <begin position="964"/>
        <end position="996"/>
    </location>
</feature>
<evidence type="ECO:0000259" key="4">
    <source>
        <dbReference type="Pfam" id="PF01048"/>
    </source>
</evidence>
<dbReference type="InterPro" id="IPR035994">
    <property type="entry name" value="Nucleoside_phosphorylase_sf"/>
</dbReference>
<feature type="domain" description="Nucleoside phosphorylase" evidence="4">
    <location>
        <begin position="15"/>
        <end position="285"/>
    </location>
</feature>
<feature type="repeat" description="ANK" evidence="2">
    <location>
        <begin position="997"/>
        <end position="1029"/>
    </location>
</feature>
<evidence type="ECO:0000313" key="7">
    <source>
        <dbReference type="Proteomes" id="UP000078343"/>
    </source>
</evidence>
<reference evidence="6 7" key="1">
    <citation type="submission" date="2016-04" db="EMBL/GenBank/DDBJ databases">
        <title>Draft genome of Fonsecaea erecta CBS 125763.</title>
        <authorList>
            <person name="Weiss V.A."/>
            <person name="Vicente V.A."/>
            <person name="Raittz R.T."/>
            <person name="Moreno L.F."/>
            <person name="De Souza E.M."/>
            <person name="Pedrosa F.O."/>
            <person name="Steffens M.B."/>
            <person name="Faoro H."/>
            <person name="Tadra-Sfeir M.Z."/>
            <person name="Najafzadeh M.J."/>
            <person name="Felipe M.S."/>
            <person name="Teixeira M."/>
            <person name="Sun J."/>
            <person name="Xi L."/>
            <person name="Gomes R."/>
            <person name="De Azevedo C.M."/>
            <person name="Salgado C.G."/>
            <person name="Da Silva M.B."/>
            <person name="Nascimento M.F."/>
            <person name="Queiroz-Telles F."/>
            <person name="Attili D.S."/>
            <person name="Gorbushina A."/>
        </authorList>
    </citation>
    <scope>NUCLEOTIDE SEQUENCE [LARGE SCALE GENOMIC DNA]</scope>
    <source>
        <strain evidence="6 7">CBS 125763</strain>
    </source>
</reference>
<keyword evidence="7" id="KW-1185">Reference proteome</keyword>
<dbReference type="InterPro" id="IPR002110">
    <property type="entry name" value="Ankyrin_rpt"/>
</dbReference>
<name>A0A178ZFT3_9EURO</name>
<protein>
    <submittedName>
        <fullName evidence="6">Uncharacterized protein</fullName>
    </submittedName>
</protein>
<keyword evidence="1" id="KW-0677">Repeat</keyword>
<dbReference type="InterPro" id="IPR053137">
    <property type="entry name" value="NLR-like"/>
</dbReference>
<dbReference type="PROSITE" id="PS50297">
    <property type="entry name" value="ANK_REP_REGION"/>
    <property type="match status" value="3"/>
</dbReference>
<dbReference type="SUPFAM" id="SSF52540">
    <property type="entry name" value="P-loop containing nucleoside triphosphate hydrolases"/>
    <property type="match status" value="1"/>
</dbReference>
<dbReference type="PANTHER" id="PTHR46082">
    <property type="entry name" value="ATP/GTP-BINDING PROTEIN-RELATED"/>
    <property type="match status" value="1"/>
</dbReference>
<keyword evidence="2" id="KW-0040">ANK repeat</keyword>
<dbReference type="Gene3D" id="3.40.50.300">
    <property type="entry name" value="P-loop containing nucleotide triphosphate hydrolases"/>
    <property type="match status" value="1"/>
</dbReference>
<dbReference type="InterPro" id="IPR036770">
    <property type="entry name" value="Ankyrin_rpt-contain_sf"/>
</dbReference>
<dbReference type="SUPFAM" id="SSF53167">
    <property type="entry name" value="Purine and uridine phosphorylases"/>
    <property type="match status" value="1"/>
</dbReference>
<evidence type="ECO:0000256" key="2">
    <source>
        <dbReference type="PROSITE-ProRule" id="PRU00023"/>
    </source>
</evidence>
<feature type="domain" description="Nephrocystin 3-like N-terminal" evidence="5">
    <location>
        <begin position="354"/>
        <end position="530"/>
    </location>
</feature>
<dbReference type="GeneID" id="30011594"/>
<dbReference type="InterPro" id="IPR000845">
    <property type="entry name" value="Nucleoside_phosphorylase_d"/>
</dbReference>